<evidence type="ECO:0000313" key="2">
    <source>
        <dbReference type="Proteomes" id="UP000694920"/>
    </source>
</evidence>
<name>A0AAJ7BMR8_CEPCN</name>
<feature type="chain" id="PRO_5042531848" evidence="1">
    <location>
        <begin position="28"/>
        <end position="528"/>
    </location>
</feature>
<evidence type="ECO:0000313" key="3">
    <source>
        <dbReference type="RefSeq" id="XP_015589174.1"/>
    </source>
</evidence>
<keyword evidence="2" id="KW-1185">Reference proteome</keyword>
<reference evidence="3" key="1">
    <citation type="submission" date="2025-08" db="UniProtKB">
        <authorList>
            <consortium name="RefSeq"/>
        </authorList>
    </citation>
    <scope>IDENTIFICATION</scope>
</reference>
<feature type="signal peptide" evidence="1">
    <location>
        <begin position="1"/>
        <end position="27"/>
    </location>
</feature>
<dbReference type="RefSeq" id="XP_015589174.1">
    <property type="nucleotide sequence ID" value="XM_015733688.2"/>
</dbReference>
<accession>A0AAJ7BMR8</accession>
<keyword evidence="1" id="KW-0732">Signal</keyword>
<dbReference type="AlphaFoldDB" id="A0AAJ7BMR8"/>
<proteinExistence type="predicted"/>
<organism evidence="2 3">
    <name type="scientific">Cephus cinctus</name>
    <name type="common">Wheat stem sawfly</name>
    <dbReference type="NCBI Taxonomy" id="211228"/>
    <lineage>
        <taxon>Eukaryota</taxon>
        <taxon>Metazoa</taxon>
        <taxon>Ecdysozoa</taxon>
        <taxon>Arthropoda</taxon>
        <taxon>Hexapoda</taxon>
        <taxon>Insecta</taxon>
        <taxon>Pterygota</taxon>
        <taxon>Neoptera</taxon>
        <taxon>Endopterygota</taxon>
        <taxon>Hymenoptera</taxon>
        <taxon>Cephoidea</taxon>
        <taxon>Cephidae</taxon>
        <taxon>Cephus</taxon>
    </lineage>
</organism>
<gene>
    <name evidence="3" type="primary">LOC107264904</name>
</gene>
<sequence>MTSSKQRCFVLSCILLVLASIQSVTNGNLFTSIVDQVASTAESKYLTNKVSEGVSFSNGYWTEKLKESIFKTISAEPLFNEEIYKAILTAPFYGKPSYSMDSDGDILKLSSGDLRINENGSWFFCQENCTECPACREDSTRRAKWSVRRIREHNTDKKEGPFRYNLQFNIIPFKDAQLLNTKNRRYTGHVYTIKDPQPPMRDPIIQKDYILNIEDYDAQESAENYGYGLPHDRHESGRPTRTEDSFNTFDHSRIHHHHSVREKPHANTETNPTNFPDYYNLIYNEVLQAVRSDNELWKSILGKNSSKSYHRDLSRDINGSMDWKQNDSAWYSKNQVRLPEQTAIVETEKNSQTTVSHIIDPSSTNYEKLNNGNTVEERQSNMMYTPNTQATVTLTNIGVNQKQEQNDSGNQYLLPNIFPQDKTKQDTMNTTNISVHEMESFLDKENTKKFDNGIKMNGQSSLLEPLKETKFETVNELKLYKDLLRQLALSVITNSRNLEENPQTKLDKMNEYEDKNEESSIKIASVRH</sequence>
<dbReference type="KEGG" id="ccin:107264904"/>
<dbReference type="Proteomes" id="UP000694920">
    <property type="component" value="Unplaced"/>
</dbReference>
<evidence type="ECO:0000256" key="1">
    <source>
        <dbReference type="SAM" id="SignalP"/>
    </source>
</evidence>
<dbReference type="GeneID" id="107264904"/>
<protein>
    <submittedName>
        <fullName evidence="3">Uncharacterized protein LOC107264904</fullName>
    </submittedName>
</protein>